<sequence length="224" mass="24338">MNNKLEGPALAFFDKMLLKWVAESNTSRMLGFYSTKVSVSKAMDLMSEAKPNDKTRTEHFQYLVYVAERAGRTSSCCSASVTRHEEGDADSPRLRSCWLHPACMGARRVCGGTARSGGARSGRGGLGGRDGHGGQGAEDKDSCDKEIHLKGDCPARRLEGDACCERCVYVADNGVWILDSGSNVHLVNDENVVERDQQNSRECWIRLATVPRTPTIGGGTPVDP</sequence>
<dbReference type="Proteomes" id="UP000198211">
    <property type="component" value="Unassembled WGS sequence"/>
</dbReference>
<reference evidence="3" key="1">
    <citation type="submission" date="2017-03" db="EMBL/GenBank/DDBJ databases">
        <title>Phytopthora megakarya and P. palmivora, two closely related causual agents of cacao black pod achieved similar genome size and gene model numbers by different mechanisms.</title>
        <authorList>
            <person name="Ali S."/>
            <person name="Shao J."/>
            <person name="Larry D.J."/>
            <person name="Kronmiller B."/>
            <person name="Shen D."/>
            <person name="Strem M.D."/>
            <person name="Melnick R.L."/>
            <person name="Guiltinan M.J."/>
            <person name="Tyler B.M."/>
            <person name="Meinhardt L.W."/>
            <person name="Bailey B.A."/>
        </authorList>
    </citation>
    <scope>NUCLEOTIDE SEQUENCE [LARGE SCALE GENOMIC DNA]</scope>
    <source>
        <strain evidence="3">zdho120</strain>
    </source>
</reference>
<evidence type="ECO:0000313" key="2">
    <source>
        <dbReference type="EMBL" id="OWZ01839.1"/>
    </source>
</evidence>
<comment type="caution">
    <text evidence="2">The sequence shown here is derived from an EMBL/GenBank/DDBJ whole genome shotgun (WGS) entry which is preliminary data.</text>
</comment>
<dbReference type="AlphaFoldDB" id="A0A225VA51"/>
<dbReference type="EMBL" id="NBNE01006579">
    <property type="protein sequence ID" value="OWZ01839.1"/>
    <property type="molecule type" value="Genomic_DNA"/>
</dbReference>
<keyword evidence="3" id="KW-1185">Reference proteome</keyword>
<proteinExistence type="predicted"/>
<evidence type="ECO:0000313" key="3">
    <source>
        <dbReference type="Proteomes" id="UP000198211"/>
    </source>
</evidence>
<dbReference type="OrthoDB" id="115683at2759"/>
<gene>
    <name evidence="2" type="ORF">PHMEG_00026704</name>
</gene>
<evidence type="ECO:0000256" key="1">
    <source>
        <dbReference type="SAM" id="MobiDB-lite"/>
    </source>
</evidence>
<protein>
    <submittedName>
        <fullName evidence="2">Uncharacterized protein</fullName>
    </submittedName>
</protein>
<name>A0A225VA51_9STRA</name>
<feature type="compositionally biased region" description="Basic and acidic residues" evidence="1">
    <location>
        <begin position="129"/>
        <end position="142"/>
    </location>
</feature>
<feature type="compositionally biased region" description="Gly residues" evidence="1">
    <location>
        <begin position="119"/>
        <end position="128"/>
    </location>
</feature>
<feature type="region of interest" description="Disordered" evidence="1">
    <location>
        <begin position="112"/>
        <end position="142"/>
    </location>
</feature>
<accession>A0A225VA51</accession>
<organism evidence="2 3">
    <name type="scientific">Phytophthora megakarya</name>
    <dbReference type="NCBI Taxonomy" id="4795"/>
    <lineage>
        <taxon>Eukaryota</taxon>
        <taxon>Sar</taxon>
        <taxon>Stramenopiles</taxon>
        <taxon>Oomycota</taxon>
        <taxon>Peronosporomycetes</taxon>
        <taxon>Peronosporales</taxon>
        <taxon>Peronosporaceae</taxon>
        <taxon>Phytophthora</taxon>
    </lineage>
</organism>